<organism evidence="3 4">
    <name type="scientific">Undibacterium baiyunense</name>
    <dbReference type="NCBI Taxonomy" id="2828731"/>
    <lineage>
        <taxon>Bacteria</taxon>
        <taxon>Pseudomonadati</taxon>
        <taxon>Pseudomonadota</taxon>
        <taxon>Betaproteobacteria</taxon>
        <taxon>Burkholderiales</taxon>
        <taxon>Oxalobacteraceae</taxon>
        <taxon>Undibacterium</taxon>
    </lineage>
</organism>
<feature type="domain" description="DUF6701" evidence="2">
    <location>
        <begin position="439"/>
        <end position="1027"/>
    </location>
</feature>
<protein>
    <recommendedName>
        <fullName evidence="2">DUF6701 domain-containing protein</fullName>
    </recommendedName>
</protein>
<gene>
    <name evidence="3" type="ORF">KDM92_13005</name>
</gene>
<dbReference type="InterPro" id="IPR046524">
    <property type="entry name" value="DUF6701"/>
</dbReference>
<accession>A0A941DEX5</accession>
<keyword evidence="1" id="KW-0472">Membrane</keyword>
<evidence type="ECO:0000313" key="4">
    <source>
        <dbReference type="Proteomes" id="UP000680158"/>
    </source>
</evidence>
<evidence type="ECO:0000259" key="2">
    <source>
        <dbReference type="Pfam" id="PF20419"/>
    </source>
</evidence>
<evidence type="ECO:0000313" key="3">
    <source>
        <dbReference type="EMBL" id="MBR7747504.1"/>
    </source>
</evidence>
<comment type="caution">
    <text evidence="3">The sequence shown here is derived from an EMBL/GenBank/DDBJ whole genome shotgun (WGS) entry which is preliminary data.</text>
</comment>
<sequence>MSKQTHDQLLQSYARIYWIFCLSFLVTIIGFSTHEVRAQTTIEFNSTGGTNATNGLHFYIDRSSKIQVRRLNNTGQVYSPTALPQTNPNSLDNGVFIRANKLLYGPSHTVSTFNPSGGMYNTYSISAALPANPAIPGVQQRATSLLGINSGPQVSILWKYTTPFDFLTAEVTLTIPATYPVSASNPVRYYHVFDTYLGGSDSGCGVNVVGTYRIVGTYSSLGGANPCPTSTALPTAGTIVESFRERAPPTPPPGGSTVSNFSSYCAAGWNTFFANGSPHCSIQQLTRPDLLPGATTGALSNTITTTLQDTGIGIAYDFTAPGVYTFSYDFVIGSTVVPDYDHIEIRHDGSATQCPEPVQVLACTSAIVPCPDLNIVNTGTLTGSISFSPTATGTTWTPSTFSLGSAASIANLVLQANAASAGTYTMFASGLSKLPLNGTRCVVNGVAQASCQITIANTPCVAKFECMETGETYQNSVPATNRNPLYTKLVNTGFRFDVLALQASGALANTYTGNVVVELYDKTSAASCSAITPIASQNLTFAAADNGRKTLTADLLLARAYKHVGCRVRESAGASPVTACSSDGFSVRPTSFTTITSNANADAAGNNPTATPIITAGANFSLTANTGVVGYDGTPKVNPALIEWLNVPSVINGGRPAPGTGNLTGEFTLAANSLNGNGAAGSEFKYDEVGYFRFKPRGVYDDTFVSSSGSADVASGDCTNDTSNSLVGGKYGCQFANLASTNYFGRFIPHHFLISGAAVVEACTSATAFTYFGQDGFTTNFTMTAQNSTNTTTQNYTSVYAKFVPTVYANYAFTISGAPAGAVLSSGATAPTGTWLSGTLNASAKHQISRPTALSNETLIDVLANPSDGEVPASTAVLLGKSLQRYGRLRLQSAYGSEMLDLPVPFFAEYRIADQWRRNSDDSCTLIVAPSSGNGLIFYSPETATNKLSAGETIATVSATGKLVAGQSQLKFSKPGLGNSGFLDMDIPVSNWLKFPWRGGATAINPTGKVKFGAYKKSNQFIYVREVH</sequence>
<dbReference type="EMBL" id="JAGSPM010000007">
    <property type="protein sequence ID" value="MBR7747504.1"/>
    <property type="molecule type" value="Genomic_DNA"/>
</dbReference>
<proteinExistence type="predicted"/>
<reference evidence="3 4" key="1">
    <citation type="submission" date="2021-04" db="EMBL/GenBank/DDBJ databases">
        <title>novel species isolated from subtropical streams in China.</title>
        <authorList>
            <person name="Lu H."/>
        </authorList>
    </citation>
    <scope>NUCLEOTIDE SEQUENCE [LARGE SCALE GENOMIC DNA]</scope>
    <source>
        <strain evidence="3 4">BYS107W</strain>
    </source>
</reference>
<dbReference type="Proteomes" id="UP000680158">
    <property type="component" value="Unassembled WGS sequence"/>
</dbReference>
<evidence type="ECO:0000256" key="1">
    <source>
        <dbReference type="SAM" id="Phobius"/>
    </source>
</evidence>
<keyword evidence="4" id="KW-1185">Reference proteome</keyword>
<dbReference type="Pfam" id="PF20419">
    <property type="entry name" value="DUF6701"/>
    <property type="match status" value="1"/>
</dbReference>
<feature type="transmembrane region" description="Helical" evidence="1">
    <location>
        <begin position="12"/>
        <end position="31"/>
    </location>
</feature>
<keyword evidence="1" id="KW-1133">Transmembrane helix</keyword>
<dbReference type="RefSeq" id="WP_212684891.1">
    <property type="nucleotide sequence ID" value="NZ_JAGSPM010000007.1"/>
</dbReference>
<dbReference type="AlphaFoldDB" id="A0A941DEX5"/>
<name>A0A941DEX5_9BURK</name>
<keyword evidence="1" id="KW-0812">Transmembrane</keyword>